<evidence type="ECO:0000256" key="1">
    <source>
        <dbReference type="ARBA" id="ARBA00009934"/>
    </source>
</evidence>
<dbReference type="KEGG" id="gfs:119642639"/>
<dbReference type="PANTHER" id="PTHR12835:SF5">
    <property type="entry name" value="BIOTIN--PROTEIN LIGASE"/>
    <property type="match status" value="1"/>
</dbReference>
<feature type="compositionally biased region" description="Polar residues" evidence="3">
    <location>
        <begin position="524"/>
        <end position="537"/>
    </location>
</feature>
<protein>
    <submittedName>
        <fullName evidence="6">Biotin--protein ligase isoform X1</fullName>
    </submittedName>
</protein>
<feature type="compositionally biased region" description="Basic and acidic residues" evidence="3">
    <location>
        <begin position="276"/>
        <end position="303"/>
    </location>
</feature>
<dbReference type="SUPFAM" id="SSF55681">
    <property type="entry name" value="Class II aaRS and biotin synthetases"/>
    <property type="match status" value="1"/>
</dbReference>
<dbReference type="RefSeq" id="XP_037897764.1">
    <property type="nucleotide sequence ID" value="XM_038041836.1"/>
</dbReference>
<proteinExistence type="inferred from homology"/>
<dbReference type="Pfam" id="PF03099">
    <property type="entry name" value="BPL_LplA_LipB"/>
    <property type="match status" value="1"/>
</dbReference>
<feature type="compositionally biased region" description="Basic and acidic residues" evidence="3">
    <location>
        <begin position="416"/>
        <end position="431"/>
    </location>
</feature>
<feature type="compositionally biased region" description="Basic and acidic residues" evidence="3">
    <location>
        <begin position="440"/>
        <end position="471"/>
    </location>
</feature>
<feature type="domain" description="BPL/LPL catalytic" evidence="4">
    <location>
        <begin position="891"/>
        <end position="1084"/>
    </location>
</feature>
<evidence type="ECO:0000313" key="5">
    <source>
        <dbReference type="Proteomes" id="UP000092443"/>
    </source>
</evidence>
<dbReference type="Pfam" id="PF02237">
    <property type="entry name" value="BPL_C"/>
    <property type="match status" value="1"/>
</dbReference>
<dbReference type="GeneID" id="119642639"/>
<keyword evidence="5" id="KW-1185">Reference proteome</keyword>
<dbReference type="InterPro" id="IPR045864">
    <property type="entry name" value="aa-tRNA-synth_II/BPL/LPL"/>
</dbReference>
<feature type="compositionally biased region" description="Polar residues" evidence="3">
    <location>
        <begin position="393"/>
        <end position="412"/>
    </location>
</feature>
<sequence>MLTLYYVSATFLHSWRINKICQKITEQLAQHASITFYALPNSTNDGFGININHAFLATSELCSNRSLAKVSQILWLHNNHRGCCLQPLQSIPVTPWITFSETSGLQPFAFDETPEQVLTSLETKQQTKLRLLIETEIEPCFKSEMNNDIVRIENYGKLLAWKIDSHLAVLVETNVEYFTKLLIHTFLQNNFLINDQLTLLRIESVRDEGTPQPYSMLSSHLRKPTRTISKMQPMEWPKHLEDLKSLSVLANQATEYAYNKHRTEAKTGIIKPDLIPQEKRVAKENKPRESPNKISKVEGNEKLEKKSEELRNYLKQDIPLEEHERKSQLIKETKGLIKAEEVKTGDTSITERKPTGAIPKVSIEAENLILPEAEDLKNQIMNLEGSIIDAKATPTNQSADSSTTIVIKSPSNIRAKPTEIKKPGTADEQRLKLNKASTDPSKKSSELEKIAAAKVAERSKSKSPVGKDAEKSATGTQVAAKAKTNERAKSKSPERPITRKCNENMTTTISKMALKSEVAPSPPGSLSKSIKTVNIPATPSHIKGTNKRPSVKRLKDNLTECKPPNVLVYAESASTRQSAMGALQDNLAENAMSFPCSYTIYNLTEEIVEKKCWPDTTFLLVVCGPIPAAFGEIFVDYFLRGGKVLSLCSDVLHFILPNYRTAEVREHELVQFSYDKWHKVKMMHHIFCYQPSPVRKNFSTESDEGSSANSQHPALVCLPRSIELMDLQGIAHQLDVKVLGTEETWNTPSLLLAQNRKNGGVAVFSQVHLEINPNEFEADENKYRTLKQNETIRHEIFSDLLRTHLGLNVKSENDFNGLTMKTVFQNAYFLGKHEAKFELLEKLKEKCDQNNLIHTPKLTLKFCGPNENLPKPANDMLPILIHSCPEDFSTVDYFENLKTSYIGRLVIYAPILSSSQHVVKDLDLTDGIVVIARQQTAGMGRDKNQWLSPLGCVMFSLQIRLPLNTPLGRRLPLVQHIVAAAMVNALKCHELYKNLDIRLKWPNDVYAYGINKIGGLCLHTFLTHEAVVNAGCGLNLDNDIPTTCINDMIRDYNRANQQKLPTLKYEELLALIFNEIERILELVKSGDFETFYKLYYSLWLHSDQAVSICDEKGSKKEARVMGIDDSGYLKVKLTNGVLETVYPDGNSFDMLKGLIMRKVF</sequence>
<reference evidence="6" key="1">
    <citation type="submission" date="2025-08" db="UniProtKB">
        <authorList>
            <consortium name="RefSeq"/>
        </authorList>
    </citation>
    <scope>IDENTIFICATION</scope>
    <source>
        <tissue evidence="6">Whole body pupa</tissue>
    </source>
</reference>
<dbReference type="InterPro" id="IPR003142">
    <property type="entry name" value="BPL_C"/>
</dbReference>
<dbReference type="NCBIfam" id="TIGR00121">
    <property type="entry name" value="birA_ligase"/>
    <property type="match status" value="1"/>
</dbReference>
<evidence type="ECO:0000256" key="3">
    <source>
        <dbReference type="SAM" id="MobiDB-lite"/>
    </source>
</evidence>
<gene>
    <name evidence="6" type="primary">LOC119642639</name>
</gene>
<evidence type="ECO:0000256" key="2">
    <source>
        <dbReference type="ARBA" id="ARBA00022598"/>
    </source>
</evidence>
<feature type="region of interest" description="Disordered" evidence="3">
    <location>
        <begin position="271"/>
        <end position="303"/>
    </location>
</feature>
<dbReference type="AlphaFoldDB" id="A0A9C5ZK45"/>
<feature type="compositionally biased region" description="Basic and acidic residues" evidence="3">
    <location>
        <begin position="483"/>
        <end position="502"/>
    </location>
</feature>
<evidence type="ECO:0000313" key="6">
    <source>
        <dbReference type="RefSeq" id="XP_037897764.1"/>
    </source>
</evidence>
<accession>A0A9C5ZK45</accession>
<keyword evidence="2 6" id="KW-0436">Ligase</keyword>
<dbReference type="GO" id="GO:0005737">
    <property type="term" value="C:cytoplasm"/>
    <property type="evidence" value="ECO:0007669"/>
    <property type="project" value="TreeGrafter"/>
</dbReference>
<dbReference type="Proteomes" id="UP000092443">
    <property type="component" value="Unplaced"/>
</dbReference>
<comment type="similarity">
    <text evidence="1">Belongs to the biotin--protein ligase family.</text>
</comment>
<dbReference type="InterPro" id="IPR004408">
    <property type="entry name" value="Biotin_CoA_COase_ligase"/>
</dbReference>
<dbReference type="GO" id="GO:0004077">
    <property type="term" value="F:biotin--[biotin carboxyl-carrier protein] ligase activity"/>
    <property type="evidence" value="ECO:0007669"/>
    <property type="project" value="InterPro"/>
</dbReference>
<name>A0A9C5ZK45_9MUSC</name>
<dbReference type="PANTHER" id="PTHR12835">
    <property type="entry name" value="BIOTIN PROTEIN LIGASE"/>
    <property type="match status" value="1"/>
</dbReference>
<dbReference type="Gene3D" id="3.30.930.10">
    <property type="entry name" value="Bira Bifunctional Protein, Domain 2"/>
    <property type="match status" value="1"/>
</dbReference>
<organism evidence="5 6">
    <name type="scientific">Glossina fuscipes</name>
    <dbReference type="NCBI Taxonomy" id="7396"/>
    <lineage>
        <taxon>Eukaryota</taxon>
        <taxon>Metazoa</taxon>
        <taxon>Ecdysozoa</taxon>
        <taxon>Arthropoda</taxon>
        <taxon>Hexapoda</taxon>
        <taxon>Insecta</taxon>
        <taxon>Pterygota</taxon>
        <taxon>Neoptera</taxon>
        <taxon>Endopterygota</taxon>
        <taxon>Diptera</taxon>
        <taxon>Brachycera</taxon>
        <taxon>Muscomorpha</taxon>
        <taxon>Hippoboscoidea</taxon>
        <taxon>Glossinidae</taxon>
        <taxon>Glossina</taxon>
    </lineage>
</organism>
<dbReference type="PROSITE" id="PS51733">
    <property type="entry name" value="BPL_LPL_CATALYTIC"/>
    <property type="match status" value="1"/>
</dbReference>
<evidence type="ECO:0000259" key="4">
    <source>
        <dbReference type="PROSITE" id="PS51733"/>
    </source>
</evidence>
<dbReference type="InterPro" id="IPR004143">
    <property type="entry name" value="BPL_LPL_catalytic"/>
</dbReference>
<feature type="region of interest" description="Disordered" evidence="3">
    <location>
        <begin position="393"/>
        <end position="550"/>
    </location>
</feature>